<dbReference type="PANTHER" id="PTHR32089">
    <property type="entry name" value="METHYL-ACCEPTING CHEMOTAXIS PROTEIN MCPB"/>
    <property type="match status" value="1"/>
</dbReference>
<name>A0ABQ5N9X6_9CLOT</name>
<dbReference type="PANTHER" id="PTHR32089:SF112">
    <property type="entry name" value="LYSOZYME-LIKE PROTEIN-RELATED"/>
    <property type="match status" value="1"/>
</dbReference>
<evidence type="ECO:0000256" key="3">
    <source>
        <dbReference type="SAM" id="Phobius"/>
    </source>
</evidence>
<dbReference type="SUPFAM" id="SSF58104">
    <property type="entry name" value="Methyl-accepting chemotaxis protein (MCP) signaling domain"/>
    <property type="match status" value="1"/>
</dbReference>
<dbReference type="EMBL" id="BRXR01000001">
    <property type="protein sequence ID" value="GLC31882.1"/>
    <property type="molecule type" value="Genomic_DNA"/>
</dbReference>
<dbReference type="RefSeq" id="WP_264851203.1">
    <property type="nucleotide sequence ID" value="NZ_BRXR01000001.1"/>
</dbReference>
<sequence length="495" mass="55327">MNNFNSFTNRVNRAVIMINWVISFILALGFIAEFMKGKRTLNFLMIVMCIIILAIVVSQLLYMKKKDSKNIKHILFISSMAVYVITMFTSTFAIVFVFAFPLTLVYCLYSDKKLTYIHTAIIFAINLLHVLLRVKAGQVSATDTTNYTMQLGTMIMYSYSIIKVVQVSKGIKDDSDSAMDSVVLSQEHQNEILRDVAKSVEVLNKNTIGVTDIVNNLEQSSRSVSLAVEEIAEGAESTSSDIKLQTSLVEEINNKISEASITSKEMEYSSETIYNTVASGMVISKELFDISEEVNKTNKETFRLSNVLKEKTNEVISINDMMASISEQTNLLALNAAIEAARVGEAGRGFNVVAEEIRKLAEQSQQFSNNINNIVNQLYRETNNMVNYITIINEKNEIQNNKVKETNALLENINNVSEEIKIKSQYVSESINEVLIVNEKIVNSISNVSAVSNETMLSSKEAAATTNEHINMAERAKELVKELTEIAASLSKHIN</sequence>
<gene>
    <name evidence="5" type="ORF">bsdE14_32920</name>
</gene>
<dbReference type="InterPro" id="IPR004089">
    <property type="entry name" value="MCPsignal_dom"/>
</dbReference>
<dbReference type="Pfam" id="PF00015">
    <property type="entry name" value="MCPsignal"/>
    <property type="match status" value="1"/>
</dbReference>
<keyword evidence="3" id="KW-0472">Membrane</keyword>
<evidence type="ECO:0000313" key="5">
    <source>
        <dbReference type="EMBL" id="GLC31882.1"/>
    </source>
</evidence>
<evidence type="ECO:0000313" key="6">
    <source>
        <dbReference type="Proteomes" id="UP001208567"/>
    </source>
</evidence>
<keyword evidence="3" id="KW-1133">Transmembrane helix</keyword>
<accession>A0ABQ5N9X6</accession>
<proteinExistence type="predicted"/>
<feature type="transmembrane region" description="Helical" evidence="3">
    <location>
        <begin position="43"/>
        <end position="62"/>
    </location>
</feature>
<feature type="domain" description="Methyl-accepting transducer" evidence="4">
    <location>
        <begin position="213"/>
        <end position="449"/>
    </location>
</feature>
<organism evidence="5 6">
    <name type="scientific">Clostridium omnivorum</name>
    <dbReference type="NCBI Taxonomy" id="1604902"/>
    <lineage>
        <taxon>Bacteria</taxon>
        <taxon>Bacillati</taxon>
        <taxon>Bacillota</taxon>
        <taxon>Clostridia</taxon>
        <taxon>Eubacteriales</taxon>
        <taxon>Clostridiaceae</taxon>
        <taxon>Clostridium</taxon>
    </lineage>
</organism>
<keyword evidence="6" id="KW-1185">Reference proteome</keyword>
<dbReference type="PROSITE" id="PS50111">
    <property type="entry name" value="CHEMOTAXIS_TRANSDUC_2"/>
    <property type="match status" value="1"/>
</dbReference>
<feature type="transmembrane region" description="Helical" evidence="3">
    <location>
        <begin position="12"/>
        <end position="31"/>
    </location>
</feature>
<evidence type="ECO:0000259" key="4">
    <source>
        <dbReference type="PROSITE" id="PS50111"/>
    </source>
</evidence>
<feature type="transmembrane region" description="Helical" evidence="3">
    <location>
        <begin position="114"/>
        <end position="132"/>
    </location>
</feature>
<protein>
    <recommendedName>
        <fullName evidence="4">Methyl-accepting transducer domain-containing protein</fullName>
    </recommendedName>
</protein>
<keyword evidence="1 2" id="KW-0807">Transducer</keyword>
<feature type="transmembrane region" description="Helical" evidence="3">
    <location>
        <begin position="74"/>
        <end position="102"/>
    </location>
</feature>
<dbReference type="SMART" id="SM00283">
    <property type="entry name" value="MA"/>
    <property type="match status" value="1"/>
</dbReference>
<dbReference type="Gene3D" id="1.10.287.950">
    <property type="entry name" value="Methyl-accepting chemotaxis protein"/>
    <property type="match status" value="1"/>
</dbReference>
<dbReference type="Proteomes" id="UP001208567">
    <property type="component" value="Unassembled WGS sequence"/>
</dbReference>
<reference evidence="5 6" key="1">
    <citation type="journal article" date="2024" name="Int. J. Syst. Evol. Microbiol.">
        <title>Clostridium omnivorum sp. nov., isolated from anoxic soil under the treatment of reductive soil disinfestation.</title>
        <authorList>
            <person name="Ueki A."/>
            <person name="Tonouchi A."/>
            <person name="Kaku N."/>
            <person name="Honma S."/>
            <person name="Ueki K."/>
        </authorList>
    </citation>
    <scope>NUCLEOTIDE SEQUENCE [LARGE SCALE GENOMIC DNA]</scope>
    <source>
        <strain evidence="5 6">E14</strain>
    </source>
</reference>
<keyword evidence="3" id="KW-0812">Transmembrane</keyword>
<evidence type="ECO:0000256" key="2">
    <source>
        <dbReference type="PROSITE-ProRule" id="PRU00284"/>
    </source>
</evidence>
<evidence type="ECO:0000256" key="1">
    <source>
        <dbReference type="ARBA" id="ARBA00023224"/>
    </source>
</evidence>
<comment type="caution">
    <text evidence="5">The sequence shown here is derived from an EMBL/GenBank/DDBJ whole genome shotgun (WGS) entry which is preliminary data.</text>
</comment>